<feature type="compositionally biased region" description="Polar residues" evidence="4">
    <location>
        <begin position="158"/>
        <end position="172"/>
    </location>
</feature>
<dbReference type="SUPFAM" id="SSF46785">
    <property type="entry name" value="Winged helix' DNA-binding domain"/>
    <property type="match status" value="1"/>
</dbReference>
<dbReference type="PROSITE" id="PS00345">
    <property type="entry name" value="ETS_DOMAIN_1"/>
    <property type="match status" value="1"/>
</dbReference>
<feature type="compositionally biased region" description="Basic and acidic residues" evidence="4">
    <location>
        <begin position="128"/>
        <end position="139"/>
    </location>
</feature>
<evidence type="ECO:0000256" key="4">
    <source>
        <dbReference type="SAM" id="MobiDB-lite"/>
    </source>
</evidence>
<evidence type="ECO:0000259" key="5">
    <source>
        <dbReference type="PROSITE" id="PS50061"/>
    </source>
</evidence>
<organism evidence="6 7">
    <name type="scientific">Batillaria attramentaria</name>
    <dbReference type="NCBI Taxonomy" id="370345"/>
    <lineage>
        <taxon>Eukaryota</taxon>
        <taxon>Metazoa</taxon>
        <taxon>Spiralia</taxon>
        <taxon>Lophotrochozoa</taxon>
        <taxon>Mollusca</taxon>
        <taxon>Gastropoda</taxon>
        <taxon>Caenogastropoda</taxon>
        <taxon>Sorbeoconcha</taxon>
        <taxon>Cerithioidea</taxon>
        <taxon>Batillariidae</taxon>
        <taxon>Batillaria</taxon>
    </lineage>
</organism>
<dbReference type="InterPro" id="IPR046328">
    <property type="entry name" value="ETS_fam"/>
</dbReference>
<dbReference type="Gene3D" id="1.10.10.10">
    <property type="entry name" value="Winged helix-like DNA-binding domain superfamily/Winged helix DNA-binding domain"/>
    <property type="match status" value="1"/>
</dbReference>
<dbReference type="AlphaFoldDB" id="A0ABD0K0A8"/>
<evidence type="ECO:0000256" key="2">
    <source>
        <dbReference type="ARBA" id="ARBA00023125"/>
    </source>
</evidence>
<name>A0ABD0K0A8_9CAEN</name>
<feature type="domain" description="ETS" evidence="5">
    <location>
        <begin position="293"/>
        <end position="375"/>
    </location>
</feature>
<evidence type="ECO:0000256" key="3">
    <source>
        <dbReference type="RuleBase" id="RU004019"/>
    </source>
</evidence>
<dbReference type="EMBL" id="JACVVK020000282">
    <property type="protein sequence ID" value="KAK7480446.1"/>
    <property type="molecule type" value="Genomic_DNA"/>
</dbReference>
<dbReference type="Proteomes" id="UP001519460">
    <property type="component" value="Unassembled WGS sequence"/>
</dbReference>
<keyword evidence="2 3" id="KW-0238">DNA-binding</keyword>
<accession>A0ABD0K0A8</accession>
<sequence>MGLFEYVGAHRDHYIAVNNPDSLLMALVDIICSDQCSWTSGSEPSSPETDERRYAYLSPCATLSSCLTAAHDHGWSYSDVEPSSPDKVLHSLSACTLYPAEHTVRRKLEFDCYTVKQESTFDNSVKRESIHDPVKRESSFGDSTKQELMSVKREATSDDSSYGGSPTHSNSANKWSVSKAGLLISQVNEGEMLVNLAGYTYDIDIAESNVMPVPEVGSHKIREMIAVLHSPAPSDDQRLQEIADLKTIPNYSCINEYVVCFDGTGRGVSAVAGLVRIETLPTRVVHNAVVPHKRLWEFILRLLGDPRYNPSHIEWVEREDGTFRLNNSKAIALMWGMRKNNEQMTYEKLSRALRYYYHRKILEPVLGKKLVYRFGPNATQVWDRRPYRSQGGSRFS</sequence>
<dbReference type="PROSITE" id="PS50061">
    <property type="entry name" value="ETS_DOMAIN_3"/>
    <property type="match status" value="1"/>
</dbReference>
<dbReference type="PRINTS" id="PR00454">
    <property type="entry name" value="ETSDOMAIN"/>
</dbReference>
<keyword evidence="3" id="KW-0539">Nucleus</keyword>
<dbReference type="SMART" id="SM00413">
    <property type="entry name" value="ETS"/>
    <property type="match status" value="1"/>
</dbReference>
<comment type="caution">
    <text evidence="6">The sequence shown here is derived from an EMBL/GenBank/DDBJ whole genome shotgun (WGS) entry which is preliminary data.</text>
</comment>
<comment type="similarity">
    <text evidence="1 3">Belongs to the ETS family.</text>
</comment>
<dbReference type="Pfam" id="PF00178">
    <property type="entry name" value="Ets"/>
    <property type="match status" value="1"/>
</dbReference>
<dbReference type="PANTHER" id="PTHR11849:SF190">
    <property type="entry name" value="ETS-DOMAIN PROTEIN"/>
    <property type="match status" value="1"/>
</dbReference>
<evidence type="ECO:0000313" key="6">
    <source>
        <dbReference type="EMBL" id="KAK7480446.1"/>
    </source>
</evidence>
<comment type="subcellular location">
    <subcellularLocation>
        <location evidence="3">Nucleus</location>
    </subcellularLocation>
</comment>
<feature type="region of interest" description="Disordered" evidence="4">
    <location>
        <begin position="128"/>
        <end position="172"/>
    </location>
</feature>
<protein>
    <recommendedName>
        <fullName evidence="5">ETS domain-containing protein</fullName>
    </recommendedName>
</protein>
<dbReference type="PANTHER" id="PTHR11849">
    <property type="entry name" value="ETS"/>
    <property type="match status" value="1"/>
</dbReference>
<gene>
    <name evidence="6" type="ORF">BaRGS_00028365</name>
</gene>
<dbReference type="GO" id="GO:0003677">
    <property type="term" value="F:DNA binding"/>
    <property type="evidence" value="ECO:0007669"/>
    <property type="project" value="UniProtKB-KW"/>
</dbReference>
<evidence type="ECO:0000256" key="1">
    <source>
        <dbReference type="ARBA" id="ARBA00005562"/>
    </source>
</evidence>
<dbReference type="InterPro" id="IPR036390">
    <property type="entry name" value="WH_DNA-bd_sf"/>
</dbReference>
<dbReference type="InterPro" id="IPR036388">
    <property type="entry name" value="WH-like_DNA-bd_sf"/>
</dbReference>
<proteinExistence type="inferred from homology"/>
<reference evidence="6 7" key="1">
    <citation type="journal article" date="2023" name="Sci. Data">
        <title>Genome assembly of the Korean intertidal mud-creeper Batillaria attramentaria.</title>
        <authorList>
            <person name="Patra A.K."/>
            <person name="Ho P.T."/>
            <person name="Jun S."/>
            <person name="Lee S.J."/>
            <person name="Kim Y."/>
            <person name="Won Y.J."/>
        </authorList>
    </citation>
    <scope>NUCLEOTIDE SEQUENCE [LARGE SCALE GENOMIC DNA]</scope>
    <source>
        <strain evidence="6">Wonlab-2016</strain>
    </source>
</reference>
<keyword evidence="7" id="KW-1185">Reference proteome</keyword>
<dbReference type="PROSITE" id="PS00346">
    <property type="entry name" value="ETS_DOMAIN_2"/>
    <property type="match status" value="1"/>
</dbReference>
<evidence type="ECO:0000313" key="7">
    <source>
        <dbReference type="Proteomes" id="UP001519460"/>
    </source>
</evidence>
<dbReference type="InterPro" id="IPR000418">
    <property type="entry name" value="Ets_dom"/>
</dbReference>
<dbReference type="GO" id="GO:0005634">
    <property type="term" value="C:nucleus"/>
    <property type="evidence" value="ECO:0007669"/>
    <property type="project" value="UniProtKB-SubCell"/>
</dbReference>